<gene>
    <name evidence="2" type="ORF">LEA_09061</name>
</gene>
<proteinExistence type="predicted"/>
<feature type="non-terminal residue" evidence="2">
    <location>
        <position position="410"/>
    </location>
</feature>
<feature type="region of interest" description="Disordered" evidence="1">
    <location>
        <begin position="1"/>
        <end position="22"/>
    </location>
</feature>
<reference evidence="2" key="1">
    <citation type="journal article" date="2013" name="Environ. Microbiol.">
        <title>Microbiota from the distal guts of lean and obese adolescents exhibit partial functional redundancy besides clear differences in community structure.</title>
        <authorList>
            <person name="Ferrer M."/>
            <person name="Ruiz A."/>
            <person name="Lanza F."/>
            <person name="Haange S.B."/>
            <person name="Oberbach A."/>
            <person name="Till H."/>
            <person name="Bargiela R."/>
            <person name="Campoy C."/>
            <person name="Segura M.T."/>
            <person name="Richter M."/>
            <person name="von Bergen M."/>
            <person name="Seifert J."/>
            <person name="Suarez A."/>
        </authorList>
    </citation>
    <scope>NUCLEOTIDE SEQUENCE</scope>
</reference>
<dbReference type="SUPFAM" id="SSF50998">
    <property type="entry name" value="Quinoprotein alcohol dehydrogenase-like"/>
    <property type="match status" value="1"/>
</dbReference>
<sequence>GDNSANWGSSYGGSGNDSFNDTAKTPDGGFVAVVQANSDDGSLKNLSVKSTPAAVVIKYDKNGRLQWQKYLPSNNGIILSSVDTDSSGNIIAAGYSKSTDLGVQSYGDYDAVIYKLNSSGDIQWIRSFGGSKTDGFYSVSASPDGSYIAAGITFSSDGNASDAGAVGSSKAIIVKYSSSGDVIFVRSFGGNGDTFNDVKTASDGSIYAVGAFQSGALFRSRGRADAGVVKLSSGGDTLWVKQYGGSGIDNFVSVTPANDGGCVIAGKSNSSDGDLASLGNAGSFDAVVVKYNGDGSFGWHTAVKGYFDEEFNAIEATDDGYVAVGSSCSSNRDLKAVGNRGGSDALVVTFSNGGSLKSIQSYGGSRDDSFGGVCVLSDGQIIACGSTYSDNGDLIGSKYLSSGSASMGMI</sequence>
<protein>
    <submittedName>
        <fullName evidence="2">Lipoprotein</fullName>
    </submittedName>
</protein>
<accession>K1U8N1</accession>
<dbReference type="InterPro" id="IPR011047">
    <property type="entry name" value="Quinoprotein_ADH-like_sf"/>
</dbReference>
<dbReference type="AlphaFoldDB" id="K1U8N1"/>
<dbReference type="PANTHER" id="PTHR42754:SF1">
    <property type="entry name" value="LIPOPROTEIN"/>
    <property type="match status" value="1"/>
</dbReference>
<name>K1U8N1_9ZZZZ</name>
<organism evidence="2">
    <name type="scientific">human gut metagenome</name>
    <dbReference type="NCBI Taxonomy" id="408170"/>
    <lineage>
        <taxon>unclassified sequences</taxon>
        <taxon>metagenomes</taxon>
        <taxon>organismal metagenomes</taxon>
    </lineage>
</organism>
<keyword evidence="2" id="KW-0449">Lipoprotein</keyword>
<dbReference type="PANTHER" id="PTHR42754">
    <property type="entry name" value="ENDOGLUCANASE"/>
    <property type="match status" value="1"/>
</dbReference>
<feature type="non-terminal residue" evidence="2">
    <location>
        <position position="1"/>
    </location>
</feature>
<evidence type="ECO:0000313" key="2">
    <source>
        <dbReference type="EMBL" id="EKC67906.1"/>
    </source>
</evidence>
<evidence type="ECO:0000256" key="1">
    <source>
        <dbReference type="SAM" id="MobiDB-lite"/>
    </source>
</evidence>
<comment type="caution">
    <text evidence="2">The sequence shown here is derived from an EMBL/GenBank/DDBJ whole genome shotgun (WGS) entry which is preliminary data.</text>
</comment>
<dbReference type="EMBL" id="AJWY01006060">
    <property type="protein sequence ID" value="EKC67906.1"/>
    <property type="molecule type" value="Genomic_DNA"/>
</dbReference>